<dbReference type="SUPFAM" id="SSF49265">
    <property type="entry name" value="Fibronectin type III"/>
    <property type="match status" value="1"/>
</dbReference>
<reference evidence="2" key="1">
    <citation type="submission" date="2018-11" db="EMBL/GenBank/DDBJ databases">
        <authorList>
            <consortium name="Pathogen Informatics"/>
        </authorList>
    </citation>
    <scope>NUCLEOTIDE SEQUENCE</scope>
</reference>
<evidence type="ECO:0000313" key="2">
    <source>
        <dbReference type="EMBL" id="VEL25127.1"/>
    </source>
</evidence>
<dbReference type="EMBL" id="CAAALY010071830">
    <property type="protein sequence ID" value="VEL25127.1"/>
    <property type="molecule type" value="Genomic_DNA"/>
</dbReference>
<name>A0A3S5BYX5_9PLAT</name>
<sequence>MVLSNPSFYPFVHKCLKGEALRLNPLLSEAGSRLGGGGDVNGGVDSFALSGRRQVEANREKEGDVEEDLDVDSGREGEADVYGDGDGDDDDDDNEGEGEESKRRYTLVLRGLLPGTTYLVLVRAVSPAGSGDRALGRPVKTWPSRESYFGLHFIFYISQFSPLSRHSISSSDGVFCAFTGTSRLAFVQFASNKLKV</sequence>
<accession>A0A3S5BYX5</accession>
<gene>
    <name evidence="2" type="ORF">PXEA_LOCUS18567</name>
</gene>
<comment type="caution">
    <text evidence="2">The sequence shown here is derived from an EMBL/GenBank/DDBJ whole genome shotgun (WGS) entry which is preliminary data.</text>
</comment>
<dbReference type="CDD" id="cd00063">
    <property type="entry name" value="FN3"/>
    <property type="match status" value="1"/>
</dbReference>
<evidence type="ECO:0000256" key="1">
    <source>
        <dbReference type="SAM" id="MobiDB-lite"/>
    </source>
</evidence>
<proteinExistence type="predicted"/>
<dbReference type="InterPro" id="IPR003961">
    <property type="entry name" value="FN3_dom"/>
</dbReference>
<organism evidence="2 3">
    <name type="scientific">Protopolystoma xenopodis</name>
    <dbReference type="NCBI Taxonomy" id="117903"/>
    <lineage>
        <taxon>Eukaryota</taxon>
        <taxon>Metazoa</taxon>
        <taxon>Spiralia</taxon>
        <taxon>Lophotrochozoa</taxon>
        <taxon>Platyhelminthes</taxon>
        <taxon>Monogenea</taxon>
        <taxon>Polyopisthocotylea</taxon>
        <taxon>Polystomatidea</taxon>
        <taxon>Polystomatidae</taxon>
        <taxon>Protopolystoma</taxon>
    </lineage>
</organism>
<feature type="compositionally biased region" description="Basic and acidic residues" evidence="1">
    <location>
        <begin position="53"/>
        <end position="62"/>
    </location>
</feature>
<dbReference type="AlphaFoldDB" id="A0A3S5BYX5"/>
<feature type="region of interest" description="Disordered" evidence="1">
    <location>
        <begin position="51"/>
        <end position="101"/>
    </location>
</feature>
<dbReference type="Proteomes" id="UP000784294">
    <property type="component" value="Unassembled WGS sequence"/>
</dbReference>
<feature type="compositionally biased region" description="Acidic residues" evidence="1">
    <location>
        <begin position="79"/>
        <end position="98"/>
    </location>
</feature>
<keyword evidence="3" id="KW-1185">Reference proteome</keyword>
<protein>
    <submittedName>
        <fullName evidence="2">Uncharacterized protein</fullName>
    </submittedName>
</protein>
<dbReference type="InterPro" id="IPR036116">
    <property type="entry name" value="FN3_sf"/>
</dbReference>
<evidence type="ECO:0000313" key="3">
    <source>
        <dbReference type="Proteomes" id="UP000784294"/>
    </source>
</evidence>